<evidence type="ECO:0000313" key="12">
    <source>
        <dbReference type="EMBL" id="KAL2038340.1"/>
    </source>
</evidence>
<dbReference type="PROSITE" id="PS00178">
    <property type="entry name" value="AA_TRNA_LIGASE_I"/>
    <property type="match status" value="1"/>
</dbReference>
<proteinExistence type="inferred from homology"/>
<evidence type="ECO:0000256" key="4">
    <source>
        <dbReference type="ARBA" id="ARBA00022840"/>
    </source>
</evidence>
<dbReference type="Gene3D" id="1.10.240.10">
    <property type="entry name" value="Tyrosyl-Transfer RNA Synthetase"/>
    <property type="match status" value="1"/>
</dbReference>
<dbReference type="InterPro" id="IPR002305">
    <property type="entry name" value="aa-tRNA-synth_Ic"/>
</dbReference>
<dbReference type="NCBIfam" id="TIGR00234">
    <property type="entry name" value="tyrS"/>
    <property type="match status" value="1"/>
</dbReference>
<dbReference type="InterPro" id="IPR002307">
    <property type="entry name" value="Tyr-tRNA-ligase"/>
</dbReference>
<sequence length="605" mass="68638">MKFKPPTRLLQKSPYICPSCARHIRLSGAVIQKRNITQAFIQKTLEAKLDWARQSTEIRAGRKESMLSMLEKRGYVHQVVGSRDDLERLMTEKRIGIYCGVDPTAPSLHVGHLLPLMVLYWSYIRGFHTCSLLGGATAQIGDPIGRTTTREFQHSSVRKVNMMKTHLQLKGMWQHVEDRARDYGYHWEWAWKRELTNNNAWLHKLPVLELLKLAGRGTRLGTMLGRDTVRNRIKSKEGMSFAEFTYPLLQAWDWWHMYSTKDIQVQVGGADQFGNILAGIDTINWIRHNHYDPVLLQNENAMKEKEAFLKRPMGFTVPLLTTSSGEKFGKSAGNAVWLDAEMTSPFDLYQFFLRLADADVHRYLKLFTFEPLDELEKLMQEHNKDAAKRVAQHKLAKEVLRIVHGQQIAQKTEGEHRSLFKTPSIDVPQMPASANGERPPDMNRSLNETAPIVNADSPPFHSLTLPKSLVYNQPISRILYYAGMVASRSEGHRIIVNKGAYLGARPARTGKMGDNVDWTTATNSEGKDTETYIIGGDTLFVRIGKWRVKIIKIISDEQFVEQGLTAPGWEELRKAQEGKSLNDQEVTDPGAKPVSAEPASLGQLL</sequence>
<evidence type="ECO:0000256" key="2">
    <source>
        <dbReference type="ARBA" id="ARBA00022598"/>
    </source>
</evidence>
<dbReference type="InterPro" id="IPR001412">
    <property type="entry name" value="aa-tRNA-synth_I_CS"/>
</dbReference>
<comment type="catalytic activity">
    <reaction evidence="8 9">
        <text>tRNA(Tyr) + L-tyrosine + ATP = L-tyrosyl-tRNA(Tyr) + AMP + diphosphate + H(+)</text>
        <dbReference type="Rhea" id="RHEA:10220"/>
        <dbReference type="Rhea" id="RHEA-COMP:9706"/>
        <dbReference type="Rhea" id="RHEA-COMP:9707"/>
        <dbReference type="ChEBI" id="CHEBI:15378"/>
        <dbReference type="ChEBI" id="CHEBI:30616"/>
        <dbReference type="ChEBI" id="CHEBI:33019"/>
        <dbReference type="ChEBI" id="CHEBI:58315"/>
        <dbReference type="ChEBI" id="CHEBI:78442"/>
        <dbReference type="ChEBI" id="CHEBI:78536"/>
        <dbReference type="ChEBI" id="CHEBI:456215"/>
        <dbReference type="EC" id="6.1.1.1"/>
    </reaction>
</comment>
<keyword evidence="6 9" id="KW-0030">Aminoacyl-tRNA synthetase</keyword>
<dbReference type="InterPro" id="IPR032005">
    <property type="entry name" value="TyrRSs_C"/>
</dbReference>
<dbReference type="CDD" id="cd00805">
    <property type="entry name" value="TyrRS_core"/>
    <property type="match status" value="1"/>
</dbReference>
<keyword evidence="4 9" id="KW-0067">ATP-binding</keyword>
<evidence type="ECO:0000259" key="11">
    <source>
        <dbReference type="Pfam" id="PF16714"/>
    </source>
</evidence>
<evidence type="ECO:0000256" key="6">
    <source>
        <dbReference type="ARBA" id="ARBA00023146"/>
    </source>
</evidence>
<evidence type="ECO:0000256" key="5">
    <source>
        <dbReference type="ARBA" id="ARBA00022917"/>
    </source>
</evidence>
<keyword evidence="13" id="KW-1185">Reference proteome</keyword>
<dbReference type="Pfam" id="PF00579">
    <property type="entry name" value="tRNA-synt_1b"/>
    <property type="match status" value="1"/>
</dbReference>
<dbReference type="EMBL" id="JBEFKJ010000033">
    <property type="protein sequence ID" value="KAL2038340.1"/>
    <property type="molecule type" value="Genomic_DNA"/>
</dbReference>
<protein>
    <recommendedName>
        <fullName evidence="1 9">Tyrosine--tRNA ligase</fullName>
        <ecNumber evidence="1 9">6.1.1.1</ecNumber>
    </recommendedName>
    <alternativeName>
        <fullName evidence="7 9">Tyrosyl-tRNA synthetase</fullName>
    </alternativeName>
</protein>
<evidence type="ECO:0000256" key="9">
    <source>
        <dbReference type="RuleBase" id="RU361234"/>
    </source>
</evidence>
<dbReference type="PANTHER" id="PTHR11766:SF0">
    <property type="entry name" value="TYROSINE--TRNA LIGASE, MITOCHONDRIAL"/>
    <property type="match status" value="1"/>
</dbReference>
<dbReference type="Pfam" id="PF16714">
    <property type="entry name" value="TyrRSs_C"/>
    <property type="match status" value="1"/>
</dbReference>
<keyword evidence="3 9" id="KW-0547">Nucleotide-binding</keyword>
<gene>
    <name evidence="12" type="ORF">N7G274_008989</name>
</gene>
<dbReference type="Gene3D" id="3.40.50.620">
    <property type="entry name" value="HUPs"/>
    <property type="match status" value="1"/>
</dbReference>
<reference evidence="12 13" key="1">
    <citation type="submission" date="2024-09" db="EMBL/GenBank/DDBJ databases">
        <title>Rethinking Asexuality: The Enigmatic Case of Functional Sexual Genes in Lepraria (Stereocaulaceae).</title>
        <authorList>
            <person name="Doellman M."/>
            <person name="Sun Y."/>
            <person name="Barcenas-Pena A."/>
            <person name="Lumbsch H.T."/>
            <person name="Grewe F."/>
        </authorList>
    </citation>
    <scope>NUCLEOTIDE SEQUENCE [LARGE SCALE GENOMIC DNA]</scope>
    <source>
        <strain evidence="12 13">Mercado 3170</strain>
    </source>
</reference>
<feature type="domain" description="Tyrosyl-tRNA synthetase C-terminal" evidence="11">
    <location>
        <begin position="458"/>
        <end position="570"/>
    </location>
</feature>
<name>A0ABR3ZZU1_9LECA</name>
<dbReference type="PRINTS" id="PR01040">
    <property type="entry name" value="TRNASYNTHTYR"/>
</dbReference>
<keyword evidence="2 9" id="KW-0436">Ligase</keyword>
<dbReference type="EC" id="6.1.1.1" evidence="1 9"/>
<dbReference type="SUPFAM" id="SSF52374">
    <property type="entry name" value="Nucleotidylyl transferase"/>
    <property type="match status" value="1"/>
</dbReference>
<dbReference type="InterPro" id="IPR014729">
    <property type="entry name" value="Rossmann-like_a/b/a_fold"/>
</dbReference>
<comment type="caution">
    <text evidence="12">The sequence shown here is derived from an EMBL/GenBank/DDBJ whole genome shotgun (WGS) entry which is preliminary data.</text>
</comment>
<evidence type="ECO:0000256" key="7">
    <source>
        <dbReference type="ARBA" id="ARBA00033323"/>
    </source>
</evidence>
<accession>A0ABR3ZZU1</accession>
<keyword evidence="5 9" id="KW-0648">Protein biosynthesis</keyword>
<organism evidence="12 13">
    <name type="scientific">Stereocaulon virgatum</name>
    <dbReference type="NCBI Taxonomy" id="373712"/>
    <lineage>
        <taxon>Eukaryota</taxon>
        <taxon>Fungi</taxon>
        <taxon>Dikarya</taxon>
        <taxon>Ascomycota</taxon>
        <taxon>Pezizomycotina</taxon>
        <taxon>Lecanoromycetes</taxon>
        <taxon>OSLEUM clade</taxon>
        <taxon>Lecanoromycetidae</taxon>
        <taxon>Lecanorales</taxon>
        <taxon>Lecanorineae</taxon>
        <taxon>Stereocaulaceae</taxon>
        <taxon>Stereocaulon</taxon>
    </lineage>
</organism>
<dbReference type="Proteomes" id="UP001590950">
    <property type="component" value="Unassembled WGS sequence"/>
</dbReference>
<evidence type="ECO:0000256" key="1">
    <source>
        <dbReference type="ARBA" id="ARBA00013160"/>
    </source>
</evidence>
<evidence type="ECO:0000313" key="13">
    <source>
        <dbReference type="Proteomes" id="UP001590950"/>
    </source>
</evidence>
<evidence type="ECO:0000256" key="8">
    <source>
        <dbReference type="ARBA" id="ARBA00048248"/>
    </source>
</evidence>
<feature type="region of interest" description="Disordered" evidence="10">
    <location>
        <begin position="576"/>
        <end position="605"/>
    </location>
</feature>
<evidence type="ECO:0000256" key="10">
    <source>
        <dbReference type="SAM" id="MobiDB-lite"/>
    </source>
</evidence>
<dbReference type="PANTHER" id="PTHR11766">
    <property type="entry name" value="TYROSYL-TRNA SYNTHETASE"/>
    <property type="match status" value="1"/>
</dbReference>
<dbReference type="InterPro" id="IPR024088">
    <property type="entry name" value="Tyr-tRNA-ligase_bac-type"/>
</dbReference>
<evidence type="ECO:0000256" key="3">
    <source>
        <dbReference type="ARBA" id="ARBA00022741"/>
    </source>
</evidence>
<comment type="similarity">
    <text evidence="9">Belongs to the class-I aminoacyl-tRNA synthetase family.</text>
</comment>